<name>A0A3A3FPG0_9BURK</name>
<keyword evidence="2" id="KW-1185">Reference proteome</keyword>
<evidence type="ECO:0000313" key="2">
    <source>
        <dbReference type="Proteomes" id="UP000265955"/>
    </source>
</evidence>
<sequence>MDIGMTIPCVRSLATTDKPNEFKEDIANYWHFEIKARDTGTMLLNDLRNPLHPINEEEFIQFLADAILNKSFSITEYEQLTSLDFENEAEVADDLRDLWQMMYGDRPIETSPTINNSAV</sequence>
<gene>
    <name evidence="1" type="ORF">D3871_05755</name>
</gene>
<organism evidence="1 2">
    <name type="scientific">Noviherbaspirillum saxi</name>
    <dbReference type="NCBI Taxonomy" id="2320863"/>
    <lineage>
        <taxon>Bacteria</taxon>
        <taxon>Pseudomonadati</taxon>
        <taxon>Pseudomonadota</taxon>
        <taxon>Betaproteobacteria</taxon>
        <taxon>Burkholderiales</taxon>
        <taxon>Oxalobacteraceae</taxon>
        <taxon>Noviherbaspirillum</taxon>
    </lineage>
</organism>
<dbReference type="AlphaFoldDB" id="A0A3A3FPG0"/>
<proteinExistence type="predicted"/>
<accession>A0A3A3FPG0</accession>
<protein>
    <submittedName>
        <fullName evidence="1">Uncharacterized protein</fullName>
    </submittedName>
</protein>
<dbReference type="Proteomes" id="UP000265955">
    <property type="component" value="Unassembled WGS sequence"/>
</dbReference>
<dbReference type="EMBL" id="QYUO01000001">
    <property type="protein sequence ID" value="RJF98072.1"/>
    <property type="molecule type" value="Genomic_DNA"/>
</dbReference>
<evidence type="ECO:0000313" key="1">
    <source>
        <dbReference type="EMBL" id="RJF98072.1"/>
    </source>
</evidence>
<reference evidence="2" key="1">
    <citation type="submission" date="2018-09" db="EMBL/GenBank/DDBJ databases">
        <authorList>
            <person name="Zhu H."/>
        </authorList>
    </citation>
    <scope>NUCLEOTIDE SEQUENCE [LARGE SCALE GENOMIC DNA]</scope>
    <source>
        <strain evidence="2">K1R23-30</strain>
    </source>
</reference>
<comment type="caution">
    <text evidence="1">The sequence shown here is derived from an EMBL/GenBank/DDBJ whole genome shotgun (WGS) entry which is preliminary data.</text>
</comment>